<dbReference type="EMBL" id="BTSX01000003">
    <property type="protein sequence ID" value="GMS88119.1"/>
    <property type="molecule type" value="Genomic_DNA"/>
</dbReference>
<dbReference type="AlphaFoldDB" id="A0AAV5T6G2"/>
<accession>A0AAV5T6G2</accession>
<evidence type="ECO:0000313" key="1">
    <source>
        <dbReference type="EMBL" id="GMS88119.1"/>
    </source>
</evidence>
<proteinExistence type="predicted"/>
<name>A0AAV5T6G2_9BILA</name>
<comment type="caution">
    <text evidence="1">The sequence shown here is derived from an EMBL/GenBank/DDBJ whole genome shotgun (WGS) entry which is preliminary data.</text>
</comment>
<protein>
    <submittedName>
        <fullName evidence="1">Uncharacterized protein</fullName>
    </submittedName>
</protein>
<organism evidence="1 2">
    <name type="scientific">Pristionchus entomophagus</name>
    <dbReference type="NCBI Taxonomy" id="358040"/>
    <lineage>
        <taxon>Eukaryota</taxon>
        <taxon>Metazoa</taxon>
        <taxon>Ecdysozoa</taxon>
        <taxon>Nematoda</taxon>
        <taxon>Chromadorea</taxon>
        <taxon>Rhabditida</taxon>
        <taxon>Rhabditina</taxon>
        <taxon>Diplogasteromorpha</taxon>
        <taxon>Diplogasteroidea</taxon>
        <taxon>Neodiplogasteridae</taxon>
        <taxon>Pristionchus</taxon>
    </lineage>
</organism>
<gene>
    <name evidence="1" type="ORF">PENTCL1PPCAC_10294</name>
</gene>
<reference evidence="1" key="1">
    <citation type="submission" date="2023-10" db="EMBL/GenBank/DDBJ databases">
        <title>Genome assembly of Pristionchus species.</title>
        <authorList>
            <person name="Yoshida K."/>
            <person name="Sommer R.J."/>
        </authorList>
    </citation>
    <scope>NUCLEOTIDE SEQUENCE</scope>
    <source>
        <strain evidence="1">RS0144</strain>
    </source>
</reference>
<sequence length="511" mass="60261">KHTLCLYVEQFFESRSLRIDRDYTILVDCENGLEPRVRMENIANDDLKPFIELRHGLQLSSYKQRSLVHKYQSLDKITRMVSEKRYLRKQVHSLRVAAQIVHLLREPLNESLRDIRCDSYVERNRSRINKMMIRIRGIDSQLIGRTSIEWFEVRNEEIKEIAHRHGIDAVKLERISTKLSKKVLKYEDLLQEIRREFHCDHWEDLKSRKILINERAFFAISPDAFSEASMQLQYLQRVERPENENDLLVQRSNRFLDDCSFYSPLTPLEVDVEQSLTRIPGTSKELFAELNSQVAFSDKIRDKALIESAQKRMPIFLYPNRECERIARDLIESCCVQCSNPPLEEWVIQNSYDSLMIPYVYDPSAFGGEGTHDEIELLTAMQSSLLEFGSSEWTNWFAGRLVQTEYHPSVFHFYRRTIADREFFLRDEMLIERIRVALTDAKLKAPSNNLDRIRMDAFVSNTVEAITRGERLANIRPPFADEEIADKLAKFIRSRRMHIQILQNHTIPEIE</sequence>
<evidence type="ECO:0000313" key="2">
    <source>
        <dbReference type="Proteomes" id="UP001432027"/>
    </source>
</evidence>
<dbReference type="Proteomes" id="UP001432027">
    <property type="component" value="Unassembled WGS sequence"/>
</dbReference>
<keyword evidence="2" id="KW-1185">Reference proteome</keyword>
<feature type="non-terminal residue" evidence="1">
    <location>
        <position position="1"/>
    </location>
</feature>